<reference evidence="1" key="2">
    <citation type="submission" date="2020-10" db="EMBL/GenBank/DDBJ databases">
        <authorList>
            <person name="Peck L.D."/>
            <person name="Nowell R.W."/>
            <person name="Flood J."/>
            <person name="Ryan M.J."/>
            <person name="Barraclough T.G."/>
        </authorList>
    </citation>
    <scope>NUCLEOTIDE SEQUENCE</scope>
    <source>
        <strain evidence="1">IMI 127659i</strain>
    </source>
</reference>
<proteinExistence type="predicted"/>
<accession>A0A9P7HGI8</accession>
<sequence length="102" mass="10572">MKLRHVGVLEHFRSLAVVGETAEIDKDIVVVIVDTALAVEERLLVSPGVPLGVALVEEGNSDSSAAASAVGIAPDMRGRWDTAEPVDAAAVMGTQQAVVARV</sequence>
<evidence type="ECO:0000313" key="1">
    <source>
        <dbReference type="EMBL" id="KAG5758907.1"/>
    </source>
</evidence>
<protein>
    <submittedName>
        <fullName evidence="1">Uncharacterized protein</fullName>
    </submittedName>
</protein>
<dbReference type="AlphaFoldDB" id="A0A9P7HGI8"/>
<dbReference type="EMBL" id="JADFTT010000739">
    <property type="protein sequence ID" value="KAG5758907.1"/>
    <property type="molecule type" value="Genomic_DNA"/>
</dbReference>
<comment type="caution">
    <text evidence="1">The sequence shown here is derived from an EMBL/GenBank/DDBJ whole genome shotgun (WGS) entry which is preliminary data.</text>
</comment>
<reference evidence="1" key="1">
    <citation type="journal article" date="2020" name="bioRxiv">
        <title>Historical genomics reveals the evolutionary mechanisms behind multiple outbreaks of the host-specific coffee wilt pathogen Fusarium xylarioides.</title>
        <authorList>
            <person name="Peck D."/>
            <person name="Nowell R.W."/>
            <person name="Flood J."/>
            <person name="Ryan M.J."/>
            <person name="Barraclough T.G."/>
        </authorList>
    </citation>
    <scope>NUCLEOTIDE SEQUENCE</scope>
    <source>
        <strain evidence="1">IMI 127659i</strain>
    </source>
</reference>
<gene>
    <name evidence="1" type="ORF">H9Q72_012967</name>
</gene>
<organism evidence="1 2">
    <name type="scientific">Fusarium xylarioides</name>
    <dbReference type="NCBI Taxonomy" id="221167"/>
    <lineage>
        <taxon>Eukaryota</taxon>
        <taxon>Fungi</taxon>
        <taxon>Dikarya</taxon>
        <taxon>Ascomycota</taxon>
        <taxon>Pezizomycotina</taxon>
        <taxon>Sordariomycetes</taxon>
        <taxon>Hypocreomycetidae</taxon>
        <taxon>Hypocreales</taxon>
        <taxon>Nectriaceae</taxon>
        <taxon>Fusarium</taxon>
        <taxon>Fusarium fujikuroi species complex</taxon>
    </lineage>
</organism>
<dbReference type="Proteomes" id="UP000750502">
    <property type="component" value="Unassembled WGS sequence"/>
</dbReference>
<keyword evidence="2" id="KW-1185">Reference proteome</keyword>
<name>A0A9P7HGI8_9HYPO</name>
<evidence type="ECO:0000313" key="2">
    <source>
        <dbReference type="Proteomes" id="UP000750502"/>
    </source>
</evidence>